<gene>
    <name evidence="1" type="ORF">PACTADRAFT_33779</name>
</gene>
<proteinExistence type="predicted"/>
<dbReference type="AlphaFoldDB" id="A0A1E4TTY2"/>
<protein>
    <submittedName>
        <fullName evidence="1">Uncharacterized protein</fullName>
    </submittedName>
</protein>
<organism evidence="1 2">
    <name type="scientific">Pachysolen tannophilus NRRL Y-2460</name>
    <dbReference type="NCBI Taxonomy" id="669874"/>
    <lineage>
        <taxon>Eukaryota</taxon>
        <taxon>Fungi</taxon>
        <taxon>Dikarya</taxon>
        <taxon>Ascomycota</taxon>
        <taxon>Saccharomycotina</taxon>
        <taxon>Pichiomycetes</taxon>
        <taxon>Pachysolenaceae</taxon>
        <taxon>Pachysolen</taxon>
    </lineage>
</organism>
<dbReference type="EMBL" id="KV454014">
    <property type="protein sequence ID" value="ODV95201.1"/>
    <property type="molecule type" value="Genomic_DNA"/>
</dbReference>
<keyword evidence="2" id="KW-1185">Reference proteome</keyword>
<dbReference type="OrthoDB" id="4046837at2759"/>
<name>A0A1E4TTY2_PACTA</name>
<evidence type="ECO:0000313" key="2">
    <source>
        <dbReference type="Proteomes" id="UP000094236"/>
    </source>
</evidence>
<reference evidence="2" key="1">
    <citation type="submission" date="2016-05" db="EMBL/GenBank/DDBJ databases">
        <title>Comparative genomics of biotechnologically important yeasts.</title>
        <authorList>
            <consortium name="DOE Joint Genome Institute"/>
            <person name="Riley R."/>
            <person name="Haridas S."/>
            <person name="Wolfe K.H."/>
            <person name="Lopes M.R."/>
            <person name="Hittinger C.T."/>
            <person name="Goker M."/>
            <person name="Salamov A."/>
            <person name="Wisecaver J."/>
            <person name="Long T.M."/>
            <person name="Aerts A.L."/>
            <person name="Barry K."/>
            <person name="Choi C."/>
            <person name="Clum A."/>
            <person name="Coughlan A.Y."/>
            <person name="Deshpande S."/>
            <person name="Douglass A.P."/>
            <person name="Hanson S.J."/>
            <person name="Klenk H.-P."/>
            <person name="Labutti K."/>
            <person name="Lapidus A."/>
            <person name="Lindquist E."/>
            <person name="Lipzen A."/>
            <person name="Meier-Kolthoff J.P."/>
            <person name="Ohm R.A."/>
            <person name="Otillar R.P."/>
            <person name="Pangilinan J."/>
            <person name="Peng Y."/>
            <person name="Rokas A."/>
            <person name="Rosa C.A."/>
            <person name="Scheuner C."/>
            <person name="Sibirny A.A."/>
            <person name="Slot J.C."/>
            <person name="Stielow J.B."/>
            <person name="Sun H."/>
            <person name="Kurtzman C.P."/>
            <person name="Blackwell M."/>
            <person name="Grigoriev I.V."/>
            <person name="Jeffries T.W."/>
        </authorList>
    </citation>
    <scope>NUCLEOTIDE SEQUENCE [LARGE SCALE GENOMIC DNA]</scope>
    <source>
        <strain evidence="2">NRRL Y-2460</strain>
    </source>
</reference>
<accession>A0A1E4TTY2</accession>
<evidence type="ECO:0000313" key="1">
    <source>
        <dbReference type="EMBL" id="ODV95201.1"/>
    </source>
</evidence>
<dbReference type="Proteomes" id="UP000094236">
    <property type="component" value="Unassembled WGS sequence"/>
</dbReference>
<sequence>MFALLRRNLFGKSIIYKIYHRSKYTLNENGATVNKFQLPTSYEDFIKYVRSNPGAFFPYSVYSNILNNHLINLDKKKLNVLREFIEVFKNDKRLSSVELADLHNLVITRFTNIDYSVATMASLELKKLVKDHENHTNLRLMKPTLRSLIEIIKYNPGRVSSSWEIFSKEIDKDDQILSELANKNKLQNELVTLIIEKLLYGDFCEKEDKFKIDAKNLSRIEYLIHKYNRTQVLSENLQLDLVKACIDLKSIPIIKSMKISSSILGKILLDDTVTLSDDEFISIFSIYFQLEKSFVNYELLFKVLPKLAAASSEASTRKSIQKEKTQIIFNEVQEMIKKLKLDSGTSYDSATLRQIYIHSLGIENNNLKKSLEIFHHYQATQNSNLSQLHLTISLVFCYHSCLKKDIHLIKAAEALLPGDIMSIKNIQAFILTYAFNCQPEKSLEIYNSYIKDISTENNEQYQVSPAALLTESLILGYLYNLDREFAYLVNDGALTNKIVEGPTAINRIKKLFKLYGDAFEEEDPEKAKEIIGLALLKNFKIGEH</sequence>